<keyword evidence="2" id="KW-1185">Reference proteome</keyword>
<dbReference type="EMBL" id="JBHSEH010000024">
    <property type="protein sequence ID" value="MFC4427695.1"/>
    <property type="molecule type" value="Genomic_DNA"/>
</dbReference>
<accession>A0ABV8XTN9</accession>
<dbReference type="RefSeq" id="WP_380041439.1">
    <property type="nucleotide sequence ID" value="NZ_JBHSEH010000024.1"/>
</dbReference>
<protein>
    <submittedName>
        <fullName evidence="1">Uncharacterized protein</fullName>
    </submittedName>
</protein>
<reference evidence="2" key="1">
    <citation type="journal article" date="2019" name="Int. J. Syst. Evol. Microbiol.">
        <title>The Global Catalogue of Microorganisms (GCM) 10K type strain sequencing project: providing services to taxonomists for standard genome sequencing and annotation.</title>
        <authorList>
            <consortium name="The Broad Institute Genomics Platform"/>
            <consortium name="The Broad Institute Genome Sequencing Center for Infectious Disease"/>
            <person name="Wu L."/>
            <person name="Ma J."/>
        </authorList>
    </citation>
    <scope>NUCLEOTIDE SEQUENCE [LARGE SCALE GENOMIC DNA]</scope>
    <source>
        <strain evidence="2">CCUG 56029</strain>
    </source>
</reference>
<gene>
    <name evidence="1" type="ORF">ACFOZ9_15865</name>
</gene>
<name>A0ABV8XTN9_9DEIO</name>
<evidence type="ECO:0000313" key="1">
    <source>
        <dbReference type="EMBL" id="MFC4427695.1"/>
    </source>
</evidence>
<evidence type="ECO:0000313" key="2">
    <source>
        <dbReference type="Proteomes" id="UP001595998"/>
    </source>
</evidence>
<dbReference type="Gene3D" id="1.20.120.330">
    <property type="entry name" value="Nucleotidyltransferases domain 2"/>
    <property type="match status" value="1"/>
</dbReference>
<comment type="caution">
    <text evidence="1">The sequence shown here is derived from an EMBL/GenBank/DDBJ whole genome shotgun (WGS) entry which is preliminary data.</text>
</comment>
<organism evidence="1 2">
    <name type="scientific">Deinococcus navajonensis</name>
    <dbReference type="NCBI Taxonomy" id="309884"/>
    <lineage>
        <taxon>Bacteria</taxon>
        <taxon>Thermotogati</taxon>
        <taxon>Deinococcota</taxon>
        <taxon>Deinococci</taxon>
        <taxon>Deinococcales</taxon>
        <taxon>Deinococcaceae</taxon>
        <taxon>Deinococcus</taxon>
    </lineage>
</organism>
<dbReference type="Proteomes" id="UP001595998">
    <property type="component" value="Unassembled WGS sequence"/>
</dbReference>
<proteinExistence type="predicted"/>
<sequence length="156" mass="17719">MLIKDCDEQLAALLQALRRKAPVPAVEAQLLLNRTLNWLTFGLNVLARGERIRALELLWLDSRQSAAPRLSAGRPHLVLAHPSRLAEQRLPAALLERYHRLTGSLDQLEDTYAEALSRTEGLAGALGLLLPEQLWDELRQMERDTRFRSQTKRPDI</sequence>